<evidence type="ECO:0000256" key="3">
    <source>
        <dbReference type="ARBA" id="ARBA00021907"/>
    </source>
</evidence>
<proteinExistence type="inferred from homology"/>
<evidence type="ECO:0000259" key="13">
    <source>
        <dbReference type="Pfam" id="PF18075"/>
    </source>
</evidence>
<dbReference type="Proteomes" id="UP000231139">
    <property type="component" value="Unassembled WGS sequence"/>
</dbReference>
<feature type="transmembrane region" description="Helical" evidence="11">
    <location>
        <begin position="226"/>
        <end position="252"/>
    </location>
</feature>
<dbReference type="GO" id="GO:0051301">
    <property type="term" value="P:cell division"/>
    <property type="evidence" value="ECO:0007669"/>
    <property type="project" value="UniProtKB-KW"/>
</dbReference>
<dbReference type="Gene3D" id="3.30.70.3040">
    <property type="match status" value="1"/>
</dbReference>
<feature type="transmembrane region" description="Helical" evidence="11">
    <location>
        <begin position="21"/>
        <end position="44"/>
    </location>
</feature>
<accession>A0A2H0N3W0</accession>
<keyword evidence="5 10" id="KW-0132">Cell division</keyword>
<evidence type="ECO:0000256" key="2">
    <source>
        <dbReference type="ARBA" id="ARBA00007379"/>
    </source>
</evidence>
<evidence type="ECO:0000313" key="15">
    <source>
        <dbReference type="Proteomes" id="UP000231139"/>
    </source>
</evidence>
<evidence type="ECO:0000256" key="6">
    <source>
        <dbReference type="ARBA" id="ARBA00022692"/>
    </source>
</evidence>
<evidence type="ECO:0000256" key="4">
    <source>
        <dbReference type="ARBA" id="ARBA00022475"/>
    </source>
</evidence>
<dbReference type="Pfam" id="PF18075">
    <property type="entry name" value="FtsX_ECD"/>
    <property type="match status" value="1"/>
</dbReference>
<dbReference type="InterPro" id="IPR003838">
    <property type="entry name" value="ABC3_permease_C"/>
</dbReference>
<keyword evidence="4 10" id="KW-1003">Cell membrane</keyword>
<feature type="transmembrane region" description="Helical" evidence="11">
    <location>
        <begin position="178"/>
        <end position="198"/>
    </location>
</feature>
<comment type="caution">
    <text evidence="14">The sequence shown here is derived from an EMBL/GenBank/DDBJ whole genome shotgun (WGS) entry which is preliminary data.</text>
</comment>
<name>A0A2H0N3W0_9BACT</name>
<organism evidence="14 15">
    <name type="scientific">Candidatus Nealsonbacteria bacterium CG11_big_fil_rev_8_21_14_0_20_35_11</name>
    <dbReference type="NCBI Taxonomy" id="1974713"/>
    <lineage>
        <taxon>Bacteria</taxon>
        <taxon>Candidatus Nealsoniibacteriota</taxon>
    </lineage>
</organism>
<comment type="subcellular location">
    <subcellularLocation>
        <location evidence="1">Cell membrane</location>
        <topology evidence="1">Multi-pass membrane protein</topology>
    </subcellularLocation>
</comment>
<dbReference type="EMBL" id="PCWK01000009">
    <property type="protein sequence ID" value="PIR02795.1"/>
    <property type="molecule type" value="Genomic_DNA"/>
</dbReference>
<dbReference type="Pfam" id="PF02687">
    <property type="entry name" value="FtsX"/>
    <property type="match status" value="1"/>
</dbReference>
<protein>
    <recommendedName>
        <fullName evidence="3 10">Cell division protein FtsX</fullName>
    </recommendedName>
</protein>
<dbReference type="PANTHER" id="PTHR47755:SF1">
    <property type="entry name" value="CELL DIVISION PROTEIN FTSX"/>
    <property type="match status" value="1"/>
</dbReference>
<keyword evidence="6 11" id="KW-0812">Transmembrane</keyword>
<feature type="transmembrane region" description="Helical" evidence="11">
    <location>
        <begin position="272"/>
        <end position="296"/>
    </location>
</feature>
<evidence type="ECO:0000256" key="9">
    <source>
        <dbReference type="ARBA" id="ARBA00023306"/>
    </source>
</evidence>
<dbReference type="AlphaFoldDB" id="A0A2H0N3W0"/>
<dbReference type="InterPro" id="IPR040690">
    <property type="entry name" value="FtsX_ECD"/>
</dbReference>
<evidence type="ECO:0000259" key="12">
    <source>
        <dbReference type="Pfam" id="PF02687"/>
    </source>
</evidence>
<dbReference type="InterPro" id="IPR004513">
    <property type="entry name" value="FtsX"/>
</dbReference>
<sequence>MKLKTIKKIFQSGLNNFRRQGSLTLATLFVIFIAVILGSSLFMFKGAVSFLTAELQEKVDLSVFFKENTSRSEIFKLEQKLTQFPEVKKVEYISPETAYKSFVETHENDPYLKALEAIEINPFLASIHIQAHSASQYGVISNFLKQPEFQDIIYEVNDSKRAVIIERLSAFTSNVNTLGIGLIISLGLMAVLVTFNTLRLTIFSQKEEIGIMRLVGAKDSFIQGPFLVQGVLCGFFAALLSFILFYGTLFFVRGQLQDLFLGFNLFEFFQTNLLAIISLQLTIGIGLGLISSIFAIRKYLKA</sequence>
<evidence type="ECO:0000256" key="8">
    <source>
        <dbReference type="ARBA" id="ARBA00023136"/>
    </source>
</evidence>
<reference evidence="14 15" key="1">
    <citation type="submission" date="2017-09" db="EMBL/GenBank/DDBJ databases">
        <title>Depth-based differentiation of microbial function through sediment-hosted aquifers and enrichment of novel symbionts in the deep terrestrial subsurface.</title>
        <authorList>
            <person name="Probst A.J."/>
            <person name="Ladd B."/>
            <person name="Jarett J.K."/>
            <person name="Geller-Mcgrath D.E."/>
            <person name="Sieber C.M."/>
            <person name="Emerson J.B."/>
            <person name="Anantharaman K."/>
            <person name="Thomas B.C."/>
            <person name="Malmstrom R."/>
            <person name="Stieglmeier M."/>
            <person name="Klingl A."/>
            <person name="Woyke T."/>
            <person name="Ryan C.M."/>
            <person name="Banfield J.F."/>
        </authorList>
    </citation>
    <scope>NUCLEOTIDE SEQUENCE [LARGE SCALE GENOMIC DNA]</scope>
    <source>
        <strain evidence="14">CG11_big_fil_rev_8_21_14_0_20_35_11</strain>
    </source>
</reference>
<gene>
    <name evidence="14" type="ORF">COV62_00405</name>
</gene>
<evidence type="ECO:0000256" key="7">
    <source>
        <dbReference type="ARBA" id="ARBA00022989"/>
    </source>
</evidence>
<evidence type="ECO:0000256" key="10">
    <source>
        <dbReference type="PIRNR" id="PIRNR003097"/>
    </source>
</evidence>
<keyword evidence="9 10" id="KW-0131">Cell cycle</keyword>
<evidence type="ECO:0000256" key="1">
    <source>
        <dbReference type="ARBA" id="ARBA00004651"/>
    </source>
</evidence>
<evidence type="ECO:0000256" key="5">
    <source>
        <dbReference type="ARBA" id="ARBA00022618"/>
    </source>
</evidence>
<dbReference type="PANTHER" id="PTHR47755">
    <property type="entry name" value="CELL DIVISION PROTEIN FTSX"/>
    <property type="match status" value="1"/>
</dbReference>
<dbReference type="GO" id="GO:0005886">
    <property type="term" value="C:plasma membrane"/>
    <property type="evidence" value="ECO:0007669"/>
    <property type="project" value="UniProtKB-SubCell"/>
</dbReference>
<feature type="domain" description="ABC3 transporter permease C-terminal" evidence="12">
    <location>
        <begin position="183"/>
        <end position="301"/>
    </location>
</feature>
<keyword evidence="8 10" id="KW-0472">Membrane</keyword>
<feature type="domain" description="FtsX extracellular" evidence="13">
    <location>
        <begin position="59"/>
        <end position="146"/>
    </location>
</feature>
<dbReference type="PIRSF" id="PIRSF003097">
    <property type="entry name" value="FtsX"/>
    <property type="match status" value="1"/>
</dbReference>
<comment type="similarity">
    <text evidence="2 10">Belongs to the ABC-4 integral membrane protein family. FtsX subfamily.</text>
</comment>
<keyword evidence="7 11" id="KW-1133">Transmembrane helix</keyword>
<evidence type="ECO:0000313" key="14">
    <source>
        <dbReference type="EMBL" id="PIR02795.1"/>
    </source>
</evidence>
<evidence type="ECO:0000256" key="11">
    <source>
        <dbReference type="SAM" id="Phobius"/>
    </source>
</evidence>